<keyword evidence="1" id="KW-0472">Membrane</keyword>
<feature type="transmembrane region" description="Helical" evidence="1">
    <location>
        <begin position="49"/>
        <end position="69"/>
    </location>
</feature>
<organism evidence="2 3">
    <name type="scientific">Pseudomonas mucidolens</name>
    <dbReference type="NCBI Taxonomy" id="46679"/>
    <lineage>
        <taxon>Bacteria</taxon>
        <taxon>Pseudomonadati</taxon>
        <taxon>Pseudomonadota</taxon>
        <taxon>Gammaproteobacteria</taxon>
        <taxon>Pseudomonadales</taxon>
        <taxon>Pseudomonadaceae</taxon>
        <taxon>Pseudomonas</taxon>
    </lineage>
</organism>
<dbReference type="AlphaFoldDB" id="A0A1H2M8N3"/>
<protein>
    <submittedName>
        <fullName evidence="2">Uncharacterized protein</fullName>
    </submittedName>
</protein>
<proteinExistence type="predicted"/>
<keyword evidence="1" id="KW-0812">Transmembrane</keyword>
<dbReference type="RefSeq" id="WP_084377405.1">
    <property type="nucleotide sequence ID" value="NZ_LS483433.1"/>
</dbReference>
<dbReference type="Proteomes" id="UP000198600">
    <property type="component" value="Chromosome I"/>
</dbReference>
<accession>A0A1H2M8N3</accession>
<reference evidence="3" key="1">
    <citation type="submission" date="2016-10" db="EMBL/GenBank/DDBJ databases">
        <authorList>
            <person name="Varghese N."/>
            <person name="Submissions S."/>
        </authorList>
    </citation>
    <scope>NUCLEOTIDE SEQUENCE [LARGE SCALE GENOMIC DNA]</scope>
    <source>
        <strain evidence="3">LMG 2223</strain>
    </source>
</reference>
<dbReference type="OrthoDB" id="7029570at2"/>
<feature type="transmembrane region" description="Helical" evidence="1">
    <location>
        <begin position="12"/>
        <end position="29"/>
    </location>
</feature>
<sequence>MGRTNKQPYVSKAWMIALVIGLVFVAIGYGVRFVMDDSSKTDAQSWLDLALFLCGYLLFFCLKPIQAAIHRKLRRRAFRNARQKTLS</sequence>
<keyword evidence="3" id="KW-1185">Reference proteome</keyword>
<gene>
    <name evidence="2" type="ORF">SAMN05216202_1126</name>
</gene>
<dbReference type="EMBL" id="LT629802">
    <property type="protein sequence ID" value="SDU88846.1"/>
    <property type="molecule type" value="Genomic_DNA"/>
</dbReference>
<evidence type="ECO:0000256" key="1">
    <source>
        <dbReference type="SAM" id="Phobius"/>
    </source>
</evidence>
<evidence type="ECO:0000313" key="3">
    <source>
        <dbReference type="Proteomes" id="UP000198600"/>
    </source>
</evidence>
<evidence type="ECO:0000313" key="2">
    <source>
        <dbReference type="EMBL" id="SDU88846.1"/>
    </source>
</evidence>
<keyword evidence="1" id="KW-1133">Transmembrane helix</keyword>
<name>A0A1H2M8N3_9PSED</name>